<keyword evidence="1" id="KW-0812">Transmembrane</keyword>
<name>A0A1Z3N655_BDEBC</name>
<proteinExistence type="predicted"/>
<dbReference type="SUPFAM" id="SSF141571">
    <property type="entry name" value="Pentapeptide repeat-like"/>
    <property type="match status" value="1"/>
</dbReference>
<gene>
    <name evidence="2" type="ORF">B9G79_04870</name>
</gene>
<accession>A0A1Z3N655</accession>
<feature type="transmembrane region" description="Helical" evidence="1">
    <location>
        <begin position="6"/>
        <end position="22"/>
    </location>
</feature>
<dbReference type="Gene3D" id="2.160.20.80">
    <property type="entry name" value="E3 ubiquitin-protein ligase SopA"/>
    <property type="match status" value="1"/>
</dbReference>
<dbReference type="Pfam" id="PF00805">
    <property type="entry name" value="Pentapeptide"/>
    <property type="match status" value="1"/>
</dbReference>
<dbReference type="OrthoDB" id="5293581at2"/>
<evidence type="ECO:0000313" key="3">
    <source>
        <dbReference type="Proteomes" id="UP000197003"/>
    </source>
</evidence>
<sequence>MKSLTSYYLIICVVILGGYLLPHGHELFPAPKVRTLNFPSVEQTFNPALPVLAPGTVPQFPAADIILQENLFAPFAVLRDQNLSGKNLSKSNLSFADLRNANLKGTNLSEALLYGSQLQGALFDSGTRLPFSSETARSLGMREER</sequence>
<keyword evidence="1" id="KW-1133">Transmembrane helix</keyword>
<evidence type="ECO:0000313" key="2">
    <source>
        <dbReference type="EMBL" id="ASD62948.1"/>
    </source>
</evidence>
<organism evidence="2 3">
    <name type="scientific">Bdellovibrio bacteriovorus</name>
    <dbReference type="NCBI Taxonomy" id="959"/>
    <lineage>
        <taxon>Bacteria</taxon>
        <taxon>Pseudomonadati</taxon>
        <taxon>Bdellovibrionota</taxon>
        <taxon>Bdellovibrionia</taxon>
        <taxon>Bdellovibrionales</taxon>
        <taxon>Pseudobdellovibrionaceae</taxon>
        <taxon>Bdellovibrio</taxon>
    </lineage>
</organism>
<evidence type="ECO:0000256" key="1">
    <source>
        <dbReference type="SAM" id="Phobius"/>
    </source>
</evidence>
<dbReference type="InterPro" id="IPR001646">
    <property type="entry name" value="5peptide_repeat"/>
</dbReference>
<keyword evidence="1" id="KW-0472">Membrane</keyword>
<dbReference type="AlphaFoldDB" id="A0A1Z3N655"/>
<reference evidence="2 3" key="1">
    <citation type="submission" date="2017-04" db="EMBL/GenBank/DDBJ databases">
        <title>Whole genome sequence of Bdellovibrio bacteriovorus strain SSB218315.</title>
        <authorList>
            <person name="Oyedara O."/>
            <person name="Rodriguez-Perez M.A."/>
        </authorList>
    </citation>
    <scope>NUCLEOTIDE SEQUENCE [LARGE SCALE GENOMIC DNA]</scope>
    <source>
        <strain evidence="2 3">SSB218315</strain>
    </source>
</reference>
<dbReference type="Proteomes" id="UP000197003">
    <property type="component" value="Chromosome"/>
</dbReference>
<dbReference type="EMBL" id="CP020946">
    <property type="protein sequence ID" value="ASD62948.1"/>
    <property type="molecule type" value="Genomic_DNA"/>
</dbReference>
<protein>
    <recommendedName>
        <fullName evidence="4">Pentapeptide repeat-containing protein</fullName>
    </recommendedName>
</protein>
<dbReference type="RefSeq" id="WP_088564535.1">
    <property type="nucleotide sequence ID" value="NZ_CP020946.1"/>
</dbReference>
<evidence type="ECO:0008006" key="4">
    <source>
        <dbReference type="Google" id="ProtNLM"/>
    </source>
</evidence>